<organism evidence="6 7">
    <name type="scientific">Mucilaginibacter mali</name>
    <dbReference type="NCBI Taxonomy" id="2740462"/>
    <lineage>
        <taxon>Bacteria</taxon>
        <taxon>Pseudomonadati</taxon>
        <taxon>Bacteroidota</taxon>
        <taxon>Sphingobacteriia</taxon>
        <taxon>Sphingobacteriales</taxon>
        <taxon>Sphingobacteriaceae</taxon>
        <taxon>Mucilaginibacter</taxon>
    </lineage>
</organism>
<evidence type="ECO:0000256" key="4">
    <source>
        <dbReference type="PROSITE-ProRule" id="PRU01161"/>
    </source>
</evidence>
<feature type="short sequence motif" description="GXGXXG" evidence="4">
    <location>
        <begin position="19"/>
        <end position="24"/>
    </location>
</feature>
<dbReference type="KEGG" id="mmab:HQ865_20995"/>
<keyword evidence="3 4" id="KW-0443">Lipid metabolism</keyword>
<dbReference type="PROSITE" id="PS51635">
    <property type="entry name" value="PNPLA"/>
    <property type="match status" value="1"/>
</dbReference>
<dbReference type="InterPro" id="IPR016035">
    <property type="entry name" value="Acyl_Trfase/lysoPLipase"/>
</dbReference>
<dbReference type="GO" id="GO:0016787">
    <property type="term" value="F:hydrolase activity"/>
    <property type="evidence" value="ECO:0007669"/>
    <property type="project" value="UniProtKB-UniRule"/>
</dbReference>
<evidence type="ECO:0000256" key="2">
    <source>
        <dbReference type="ARBA" id="ARBA00022963"/>
    </source>
</evidence>
<dbReference type="GO" id="GO:0016042">
    <property type="term" value="P:lipid catabolic process"/>
    <property type="evidence" value="ECO:0007669"/>
    <property type="project" value="UniProtKB-UniRule"/>
</dbReference>
<feature type="domain" description="PNPLA" evidence="5">
    <location>
        <begin position="15"/>
        <end position="173"/>
    </location>
</feature>
<dbReference type="InterPro" id="IPR050301">
    <property type="entry name" value="NTE"/>
</dbReference>
<feature type="short sequence motif" description="DGA/G" evidence="4">
    <location>
        <begin position="160"/>
        <end position="162"/>
    </location>
</feature>
<accession>A0A7D4UGQ5</accession>
<dbReference type="InterPro" id="IPR002641">
    <property type="entry name" value="PNPLA_dom"/>
</dbReference>
<evidence type="ECO:0000256" key="3">
    <source>
        <dbReference type="ARBA" id="ARBA00023098"/>
    </source>
</evidence>
<evidence type="ECO:0000313" key="6">
    <source>
        <dbReference type="EMBL" id="QKJ32136.1"/>
    </source>
</evidence>
<evidence type="ECO:0000313" key="7">
    <source>
        <dbReference type="Proteomes" id="UP000505355"/>
    </source>
</evidence>
<dbReference type="PANTHER" id="PTHR14226:SF78">
    <property type="entry name" value="SLR0060 PROTEIN"/>
    <property type="match status" value="1"/>
</dbReference>
<dbReference type="Proteomes" id="UP000505355">
    <property type="component" value="Chromosome"/>
</dbReference>
<dbReference type="AlphaFoldDB" id="A0A7D4UGQ5"/>
<evidence type="ECO:0000259" key="5">
    <source>
        <dbReference type="PROSITE" id="PS51635"/>
    </source>
</evidence>
<dbReference type="Pfam" id="PF01734">
    <property type="entry name" value="Patatin"/>
    <property type="match status" value="1"/>
</dbReference>
<evidence type="ECO:0000256" key="1">
    <source>
        <dbReference type="ARBA" id="ARBA00022801"/>
    </source>
</evidence>
<dbReference type="Gene3D" id="3.40.1090.10">
    <property type="entry name" value="Cytosolic phospholipase A2 catalytic domain"/>
    <property type="match status" value="2"/>
</dbReference>
<protein>
    <submittedName>
        <fullName evidence="6">Patatin-like phospholipase family protein</fullName>
    </submittedName>
</protein>
<proteinExistence type="predicted"/>
<name>A0A7D4UGQ5_9SPHI</name>
<reference evidence="6 7" key="1">
    <citation type="submission" date="2020-05" db="EMBL/GenBank/DDBJ databases">
        <title>Mucilaginibacter mali sp. nov.</title>
        <authorList>
            <person name="Kim H.S."/>
            <person name="Lee K.C."/>
            <person name="Suh M.K."/>
            <person name="Kim J.-S."/>
            <person name="Han K.-I."/>
            <person name="Eom M.K."/>
            <person name="Shin Y.K."/>
            <person name="Lee J.-S."/>
        </authorList>
    </citation>
    <scope>NUCLEOTIDE SEQUENCE [LARGE SCALE GENOMIC DNA]</scope>
    <source>
        <strain evidence="6 7">G2-14</strain>
    </source>
</reference>
<dbReference type="SUPFAM" id="SSF52151">
    <property type="entry name" value="FabD/lysophospholipase-like"/>
    <property type="match status" value="1"/>
</dbReference>
<keyword evidence="7" id="KW-1185">Reference proteome</keyword>
<gene>
    <name evidence="6" type="ORF">HQ865_20995</name>
</gene>
<dbReference type="PANTHER" id="PTHR14226">
    <property type="entry name" value="NEUROPATHY TARGET ESTERASE/SWISS CHEESE D.MELANOGASTER"/>
    <property type="match status" value="1"/>
</dbReference>
<feature type="active site" description="Proton acceptor" evidence="4">
    <location>
        <position position="160"/>
    </location>
</feature>
<keyword evidence="1 4" id="KW-0378">Hydrolase</keyword>
<feature type="short sequence motif" description="GXSXG" evidence="4">
    <location>
        <begin position="46"/>
        <end position="50"/>
    </location>
</feature>
<dbReference type="RefSeq" id="WP_173416788.1">
    <property type="nucleotide sequence ID" value="NZ_CP054139.1"/>
</dbReference>
<dbReference type="EMBL" id="CP054139">
    <property type="protein sequence ID" value="QKJ32136.1"/>
    <property type="molecule type" value="Genomic_DNA"/>
</dbReference>
<feature type="active site" description="Nucleophile" evidence="4">
    <location>
        <position position="48"/>
    </location>
</feature>
<keyword evidence="2 4" id="KW-0442">Lipid degradation</keyword>
<sequence>MDVNTDQQKPKKIGLALSGGGIRGVSHLGVIQALTDHGIQFSHISGTSAGAIGAAFIAAGYAPQDFLQMIREARLFKLLRPAMSGGGLVSILKARFLINQYIPHNSFEKLNTRITIAAVDLGEGKLVYFTDGELDLAVLASCCLPGIFKPIVINGHMYIDGGILNNFPVEPLVGNCDLIIGSSCNHLPVITEIKSFGNMIDRAAMIAINASLNTHKSLCDIVIEPHGLGGYGVFDTDCAEEIYMIGYEEGLKAIKGNEILKGVVAGLKGSRKVRKTGSPKDK</sequence>